<organism evidence="6 7">
    <name type="scientific">Candida viswanathii</name>
    <dbReference type="NCBI Taxonomy" id="5486"/>
    <lineage>
        <taxon>Eukaryota</taxon>
        <taxon>Fungi</taxon>
        <taxon>Dikarya</taxon>
        <taxon>Ascomycota</taxon>
        <taxon>Saccharomycotina</taxon>
        <taxon>Pichiomycetes</taxon>
        <taxon>Debaryomycetaceae</taxon>
        <taxon>Candida/Lodderomyces clade</taxon>
        <taxon>Candida</taxon>
    </lineage>
</organism>
<evidence type="ECO:0000256" key="2">
    <source>
        <dbReference type="ARBA" id="ARBA00022679"/>
    </source>
</evidence>
<dbReference type="Pfam" id="PF16076">
    <property type="entry name" value="Acyltransf_C"/>
    <property type="match status" value="1"/>
</dbReference>
<name>A0A367YI86_9ASCO</name>
<reference evidence="6 7" key="1">
    <citation type="submission" date="2018-06" db="EMBL/GenBank/DDBJ databases">
        <title>Whole genome sequencing of Candida tropicalis (genome annotated by CSBL at Korea University).</title>
        <authorList>
            <person name="Ahn J."/>
        </authorList>
    </citation>
    <scope>NUCLEOTIDE SEQUENCE [LARGE SCALE GENOMIC DNA]</scope>
    <source>
        <strain evidence="6 7">ATCC 20962</strain>
    </source>
</reference>
<dbReference type="Proteomes" id="UP000253472">
    <property type="component" value="Unassembled WGS sequence"/>
</dbReference>
<keyword evidence="4" id="KW-0472">Membrane</keyword>
<dbReference type="InterPro" id="IPR032098">
    <property type="entry name" value="Acyltransf_C"/>
</dbReference>
<comment type="caution">
    <text evidence="6">The sequence shown here is derived from an EMBL/GenBank/DDBJ whole genome shotgun (WGS) entry which is preliminary data.</text>
</comment>
<feature type="transmembrane region" description="Helical" evidence="4">
    <location>
        <begin position="20"/>
        <end position="53"/>
    </location>
</feature>
<evidence type="ECO:0000313" key="7">
    <source>
        <dbReference type="Proteomes" id="UP000253472"/>
    </source>
</evidence>
<dbReference type="PANTHER" id="PTHR10983">
    <property type="entry name" value="1-ACYLGLYCEROL-3-PHOSPHATE ACYLTRANSFERASE-RELATED"/>
    <property type="match status" value="1"/>
</dbReference>
<dbReference type="SUPFAM" id="SSF69593">
    <property type="entry name" value="Glycerol-3-phosphate (1)-acyltransferase"/>
    <property type="match status" value="1"/>
</dbReference>
<dbReference type="EMBL" id="QLNQ01000022">
    <property type="protein sequence ID" value="RCK64692.1"/>
    <property type="molecule type" value="Genomic_DNA"/>
</dbReference>
<keyword evidence="4" id="KW-0812">Transmembrane</keyword>
<keyword evidence="2 6" id="KW-0808">Transferase</keyword>
<evidence type="ECO:0000256" key="4">
    <source>
        <dbReference type="SAM" id="Phobius"/>
    </source>
</evidence>
<dbReference type="PANTHER" id="PTHR10983:SF70">
    <property type="entry name" value="PROTEIN MUM3"/>
    <property type="match status" value="1"/>
</dbReference>
<keyword evidence="3 6" id="KW-0012">Acyltransferase</keyword>
<gene>
    <name evidence="6" type="primary">LPAT2_0</name>
    <name evidence="6" type="ORF">Cantr_00199</name>
</gene>
<sequence>MEFVDHLGIRLEKELEVQYLFVWVKGLVCLSALFVYILCYQVVAVICTFASVVIPDSANMFRNTCGNFFWDLGLYFMHLNKVKFRIFGDKTDASPAIVISNHASLADCFVIQYLSRISVLGDGFNPLQPREQFSLPIINFFSWFLVWRVPTIKILLHMLKCDENWELEEKSLSFVFSRLLKSKFSEWVVLFPEVNIWSNTGASLQREVSEKYYLPKFDNLLYPRYSAFYNVISALEQWRPHPYVNLYDVTIVYYRQPDANGIRNYSPPTLLEIFACSEPITVIVYVKIRPVSRIPEQRKKLEKYLEHLWKHKEKVIAELKSENTTNQLQLRVRDDFTAGLGKQPT</sequence>
<evidence type="ECO:0000259" key="5">
    <source>
        <dbReference type="Pfam" id="PF16076"/>
    </source>
</evidence>
<keyword evidence="7" id="KW-1185">Reference proteome</keyword>
<evidence type="ECO:0000256" key="1">
    <source>
        <dbReference type="ARBA" id="ARBA00008655"/>
    </source>
</evidence>
<keyword evidence="4" id="KW-1133">Transmembrane helix</keyword>
<dbReference type="GO" id="GO:0036149">
    <property type="term" value="P:phosphatidylinositol acyl-chain remodeling"/>
    <property type="evidence" value="ECO:0007669"/>
    <property type="project" value="TreeGrafter"/>
</dbReference>
<protein>
    <submittedName>
        <fullName evidence="6">1-acyl-sn-glycerol-3-phosphate acyltransferase 2</fullName>
    </submittedName>
</protein>
<comment type="similarity">
    <text evidence="1">Belongs to the 1-acyl-sn-glycerol-3-phosphate acyltransferase family.</text>
</comment>
<dbReference type="STRING" id="5486.A0A367YI86"/>
<feature type="domain" description="Acyltransferase C-terminal" evidence="5">
    <location>
        <begin position="273"/>
        <end position="324"/>
    </location>
</feature>
<dbReference type="GO" id="GO:0005783">
    <property type="term" value="C:endoplasmic reticulum"/>
    <property type="evidence" value="ECO:0007669"/>
    <property type="project" value="TreeGrafter"/>
</dbReference>
<accession>A0A367YI86</accession>
<dbReference type="GO" id="GO:0016746">
    <property type="term" value="F:acyltransferase activity"/>
    <property type="evidence" value="ECO:0007669"/>
    <property type="project" value="UniProtKB-KW"/>
</dbReference>
<evidence type="ECO:0000256" key="3">
    <source>
        <dbReference type="ARBA" id="ARBA00023315"/>
    </source>
</evidence>
<evidence type="ECO:0000313" key="6">
    <source>
        <dbReference type="EMBL" id="RCK64692.1"/>
    </source>
</evidence>
<dbReference type="OrthoDB" id="189226at2759"/>
<dbReference type="AlphaFoldDB" id="A0A367YI86"/>
<proteinExistence type="inferred from homology"/>